<accession>A0ABQ9E7K2</accession>
<protein>
    <submittedName>
        <fullName evidence="1">Uncharacterized protein</fullName>
    </submittedName>
</protein>
<comment type="caution">
    <text evidence="1">The sequence shown here is derived from an EMBL/GenBank/DDBJ whole genome shotgun (WGS) entry which is preliminary data.</text>
</comment>
<dbReference type="Proteomes" id="UP001217089">
    <property type="component" value="Unassembled WGS sequence"/>
</dbReference>
<reference evidence="1 2" key="1">
    <citation type="submission" date="2022-12" db="EMBL/GenBank/DDBJ databases">
        <title>Chromosome-level genome of Tegillarca granosa.</title>
        <authorList>
            <person name="Kim J."/>
        </authorList>
    </citation>
    <scope>NUCLEOTIDE SEQUENCE [LARGE SCALE GENOMIC DNA]</scope>
    <source>
        <strain evidence="1">Teg-2019</strain>
        <tissue evidence="1">Adductor muscle</tissue>
    </source>
</reference>
<gene>
    <name evidence="1" type="ORF">KUTeg_020340</name>
</gene>
<evidence type="ECO:0000313" key="2">
    <source>
        <dbReference type="Proteomes" id="UP001217089"/>
    </source>
</evidence>
<evidence type="ECO:0000313" key="1">
    <source>
        <dbReference type="EMBL" id="KAJ8301353.1"/>
    </source>
</evidence>
<name>A0ABQ9E7K2_TEGGR</name>
<proteinExistence type="predicted"/>
<dbReference type="EMBL" id="JARBDR010000918">
    <property type="protein sequence ID" value="KAJ8301353.1"/>
    <property type="molecule type" value="Genomic_DNA"/>
</dbReference>
<organism evidence="1 2">
    <name type="scientific">Tegillarca granosa</name>
    <name type="common">Malaysian cockle</name>
    <name type="synonym">Anadara granosa</name>
    <dbReference type="NCBI Taxonomy" id="220873"/>
    <lineage>
        <taxon>Eukaryota</taxon>
        <taxon>Metazoa</taxon>
        <taxon>Spiralia</taxon>
        <taxon>Lophotrochozoa</taxon>
        <taxon>Mollusca</taxon>
        <taxon>Bivalvia</taxon>
        <taxon>Autobranchia</taxon>
        <taxon>Pteriomorphia</taxon>
        <taxon>Arcoida</taxon>
        <taxon>Arcoidea</taxon>
        <taxon>Arcidae</taxon>
        <taxon>Tegillarca</taxon>
    </lineage>
</organism>
<sequence length="183" mass="21034">MKYRPNASTVCNESCRKEGGEIRTKFKSRLVEIDKKRLTVLMERKAALKAKQIKNTLLQSKEKGEESLREIKTVLEKKKAFTVQLNFRKFVLKQEASDKNLYALSRGRKQKSVNELIQQVSTLIEESRAAVTKEKKLRSGSPLLVNKRVRHKFSDGNIYIGKVLLIVPGFDFISTEKLWGGDY</sequence>
<keyword evidence="2" id="KW-1185">Reference proteome</keyword>